<dbReference type="Gene3D" id="3.30.70.270">
    <property type="match status" value="1"/>
</dbReference>
<evidence type="ECO:0000313" key="5">
    <source>
        <dbReference type="Proteomes" id="UP000533905"/>
    </source>
</evidence>
<dbReference type="NCBIfam" id="TIGR00254">
    <property type="entry name" value="GGDEF"/>
    <property type="match status" value="1"/>
</dbReference>
<comment type="catalytic activity">
    <reaction evidence="2">
        <text>2 GTP = 3',3'-c-di-GMP + 2 diphosphate</text>
        <dbReference type="Rhea" id="RHEA:24898"/>
        <dbReference type="ChEBI" id="CHEBI:33019"/>
        <dbReference type="ChEBI" id="CHEBI:37565"/>
        <dbReference type="ChEBI" id="CHEBI:58805"/>
        <dbReference type="EC" id="2.7.7.65"/>
    </reaction>
</comment>
<dbReference type="FunFam" id="3.30.70.270:FF:000001">
    <property type="entry name" value="Diguanylate cyclase domain protein"/>
    <property type="match status" value="1"/>
</dbReference>
<dbReference type="Pfam" id="PF00990">
    <property type="entry name" value="GGDEF"/>
    <property type="match status" value="1"/>
</dbReference>
<name>A0A7Y2NZW6_9BURK</name>
<proteinExistence type="predicted"/>
<organism evidence="4 5">
    <name type="scientific">Telluria aromaticivorans</name>
    <dbReference type="NCBI Taxonomy" id="2725995"/>
    <lineage>
        <taxon>Bacteria</taxon>
        <taxon>Pseudomonadati</taxon>
        <taxon>Pseudomonadota</taxon>
        <taxon>Betaproteobacteria</taxon>
        <taxon>Burkholderiales</taxon>
        <taxon>Oxalobacteraceae</taxon>
        <taxon>Telluria group</taxon>
        <taxon>Telluria</taxon>
    </lineage>
</organism>
<evidence type="ECO:0000259" key="3">
    <source>
        <dbReference type="PROSITE" id="PS50887"/>
    </source>
</evidence>
<feature type="domain" description="GGDEF" evidence="3">
    <location>
        <begin position="381"/>
        <end position="519"/>
    </location>
</feature>
<comment type="caution">
    <text evidence="4">The sequence shown here is derived from an EMBL/GenBank/DDBJ whole genome shotgun (WGS) entry which is preliminary data.</text>
</comment>
<evidence type="ECO:0000256" key="2">
    <source>
        <dbReference type="ARBA" id="ARBA00034247"/>
    </source>
</evidence>
<dbReference type="PANTHER" id="PTHR45138:SF9">
    <property type="entry name" value="DIGUANYLATE CYCLASE DGCM-RELATED"/>
    <property type="match status" value="1"/>
</dbReference>
<evidence type="ECO:0000313" key="4">
    <source>
        <dbReference type="EMBL" id="NNG24342.1"/>
    </source>
</evidence>
<dbReference type="GO" id="GO:0052621">
    <property type="term" value="F:diguanylate cyclase activity"/>
    <property type="evidence" value="ECO:0007669"/>
    <property type="project" value="UniProtKB-EC"/>
</dbReference>
<dbReference type="Gene3D" id="3.30.450.20">
    <property type="entry name" value="PAS domain"/>
    <property type="match status" value="2"/>
</dbReference>
<dbReference type="InterPro" id="IPR000160">
    <property type="entry name" value="GGDEF_dom"/>
</dbReference>
<dbReference type="InterPro" id="IPR029787">
    <property type="entry name" value="Nucleotide_cyclase"/>
</dbReference>
<dbReference type="SMART" id="SM00267">
    <property type="entry name" value="GGDEF"/>
    <property type="match status" value="1"/>
</dbReference>
<dbReference type="PANTHER" id="PTHR45138">
    <property type="entry name" value="REGULATORY COMPONENTS OF SENSORY TRANSDUCTION SYSTEM"/>
    <property type="match status" value="1"/>
</dbReference>
<dbReference type="CDD" id="cd12914">
    <property type="entry name" value="PDC1_DGC_like"/>
    <property type="match status" value="1"/>
</dbReference>
<keyword evidence="5" id="KW-1185">Reference proteome</keyword>
<dbReference type="InterPro" id="IPR054327">
    <property type="entry name" value="His-kinase-like_sensor"/>
</dbReference>
<dbReference type="GO" id="GO:0043709">
    <property type="term" value="P:cell adhesion involved in single-species biofilm formation"/>
    <property type="evidence" value="ECO:0007669"/>
    <property type="project" value="TreeGrafter"/>
</dbReference>
<dbReference type="Proteomes" id="UP000533905">
    <property type="component" value="Unassembled WGS sequence"/>
</dbReference>
<evidence type="ECO:0000256" key="1">
    <source>
        <dbReference type="ARBA" id="ARBA00012528"/>
    </source>
</evidence>
<dbReference type="CDD" id="cd12915">
    <property type="entry name" value="PDC2_DGC_like"/>
    <property type="match status" value="1"/>
</dbReference>
<dbReference type="GO" id="GO:1902201">
    <property type="term" value="P:negative regulation of bacterial-type flagellum-dependent cell motility"/>
    <property type="evidence" value="ECO:0007669"/>
    <property type="project" value="TreeGrafter"/>
</dbReference>
<dbReference type="PROSITE" id="PS50887">
    <property type="entry name" value="GGDEF"/>
    <property type="match status" value="1"/>
</dbReference>
<protein>
    <recommendedName>
        <fullName evidence="1">diguanylate cyclase</fullName>
        <ecNumber evidence="1">2.7.7.65</ecNumber>
    </recommendedName>
</protein>
<gene>
    <name evidence="4" type="ORF">HGB41_15225</name>
</gene>
<dbReference type="SUPFAM" id="SSF55073">
    <property type="entry name" value="Nucleotide cyclase"/>
    <property type="match status" value="1"/>
</dbReference>
<dbReference type="AlphaFoldDB" id="A0A7Y2NZW6"/>
<dbReference type="Pfam" id="PF22588">
    <property type="entry name" value="dCache_1_like"/>
    <property type="match status" value="1"/>
</dbReference>
<dbReference type="GO" id="GO:0005886">
    <property type="term" value="C:plasma membrane"/>
    <property type="evidence" value="ECO:0007669"/>
    <property type="project" value="TreeGrafter"/>
</dbReference>
<reference evidence="4 5" key="1">
    <citation type="submission" date="2020-04" db="EMBL/GenBank/DDBJ databases">
        <title>Massilia sp. nov., a cold adapted bacteria isolated from Arctic soil.</title>
        <authorList>
            <person name="Son J."/>
            <person name="Ka J.-O."/>
        </authorList>
    </citation>
    <scope>NUCLEOTIDE SEQUENCE [LARGE SCALE GENOMIC DNA]</scope>
    <source>
        <strain evidence="4 5">ML15P13</strain>
    </source>
</reference>
<dbReference type="EC" id="2.7.7.65" evidence="1"/>
<dbReference type="InterPro" id="IPR050469">
    <property type="entry name" value="Diguanylate_Cyclase"/>
</dbReference>
<accession>A0A7Y2NZW6</accession>
<sequence>MTPSEPVHTPITSLRAKKRPAVRYAILVLALFCSLLAAAQAWSAWSARQSRLAETTAATSNMARALAAQAESAVRIVDTVLSSVAEHVEHNGLSAASTERLRSHMRDMVASTKELHGLFVYGPDGSWLVTSLDQPIARNNADREYFQYHQKNKDRGLHIGTPIRSRSSGQWILPISRRLDKPDGSFAGVALGTIQINYFADLYDSFDVGKEGVILLAHDNGVVIYRRPFLEKLIGQNVASGPIFQTYRAQGPAGTAMLRSKIDGVVRLYSYRHLGSLPLLVATAQAKDEILAEWQQSTLLMAGGTTLIVVLLIGVGARLVRQIIIRDQLEDELVIAKEDLQERNQELTVLATNDGLTGIANRRHFEDVFRVELKRAARTGAPLSLVLVDIDFFKKYNDRYGHVAGDACLRQVAATLRDGLARPTDLAARYGGEEFAILLPGTGAVGARYVAERLRLAIFELGIEHADNPAGTATISAGAATFHASPGETGDRIAFITRADVLLYRAKDTGRNRVCSDLDNAESADAPSFCI</sequence>
<dbReference type="InterPro" id="IPR043128">
    <property type="entry name" value="Rev_trsase/Diguanyl_cyclase"/>
</dbReference>
<dbReference type="CDD" id="cd01949">
    <property type="entry name" value="GGDEF"/>
    <property type="match status" value="1"/>
</dbReference>
<dbReference type="EMBL" id="JABAIV010000005">
    <property type="protein sequence ID" value="NNG24342.1"/>
    <property type="molecule type" value="Genomic_DNA"/>
</dbReference>